<protein>
    <recommendedName>
        <fullName evidence="1">UPF0033 domain-containing protein</fullName>
    </recommendedName>
</protein>
<comment type="caution">
    <text evidence="2">The sequence shown here is derived from an EMBL/GenBank/DDBJ whole genome shotgun (WGS) entry which is preliminary data.</text>
</comment>
<proteinExistence type="predicted"/>
<dbReference type="EMBL" id="JNAX01000011">
    <property type="protein sequence ID" value="KGG20654.1"/>
    <property type="molecule type" value="Genomic_DNA"/>
</dbReference>
<dbReference type="Gene3D" id="3.30.110.40">
    <property type="entry name" value="TusA-like domain"/>
    <property type="match status" value="1"/>
</dbReference>
<dbReference type="RefSeq" id="WP_036906084.1">
    <property type="nucleotide sequence ID" value="NZ_CP138967.1"/>
</dbReference>
<dbReference type="Pfam" id="PF01206">
    <property type="entry name" value="TusA"/>
    <property type="match status" value="1"/>
</dbReference>
<dbReference type="SUPFAM" id="SSF64307">
    <property type="entry name" value="SirA-like"/>
    <property type="match status" value="1"/>
</dbReference>
<evidence type="ECO:0000313" key="2">
    <source>
        <dbReference type="EMBL" id="KGG20654.1"/>
    </source>
</evidence>
<organism evidence="2 3">
    <name type="scientific">Prochlorococcus marinus str. PAC1</name>
    <dbReference type="NCBI Taxonomy" id="59924"/>
    <lineage>
        <taxon>Bacteria</taxon>
        <taxon>Bacillati</taxon>
        <taxon>Cyanobacteriota</taxon>
        <taxon>Cyanophyceae</taxon>
        <taxon>Synechococcales</taxon>
        <taxon>Prochlorococcaceae</taxon>
        <taxon>Prochlorococcus</taxon>
    </lineage>
</organism>
<dbReference type="AlphaFoldDB" id="A0A0A2C7Q2"/>
<evidence type="ECO:0000313" key="3">
    <source>
        <dbReference type="Proteomes" id="UP000030392"/>
    </source>
</evidence>
<dbReference type="InterPro" id="IPR036868">
    <property type="entry name" value="TusA-like_sf"/>
</dbReference>
<dbReference type="CDD" id="cd00291">
    <property type="entry name" value="SirA_YedF_YeeD"/>
    <property type="match status" value="1"/>
</dbReference>
<reference evidence="3" key="1">
    <citation type="journal article" date="2014" name="Sci. Data">
        <title>Genomes of diverse isolates of the marine cyanobacterium Prochlorococcus.</title>
        <authorList>
            <person name="Biller S."/>
            <person name="Berube P."/>
            <person name="Thompson J."/>
            <person name="Kelly L."/>
            <person name="Roggensack S."/>
            <person name="Awad L."/>
            <person name="Roache-Johnson K."/>
            <person name="Ding H."/>
            <person name="Giovannoni S.J."/>
            <person name="Moore L.R."/>
            <person name="Chisholm S.W."/>
        </authorList>
    </citation>
    <scope>NUCLEOTIDE SEQUENCE [LARGE SCALE GENOMIC DNA]</scope>
    <source>
        <strain evidence="3">PAC1</strain>
    </source>
</reference>
<gene>
    <name evidence="2" type="ORF">EV03_1155</name>
</gene>
<dbReference type="Proteomes" id="UP000030392">
    <property type="component" value="Unassembled WGS sequence"/>
</dbReference>
<accession>A0A0A2C7Q2</accession>
<feature type="domain" description="UPF0033" evidence="1">
    <location>
        <begin position="10"/>
        <end position="77"/>
    </location>
</feature>
<name>A0A0A2C7Q2_PROMR</name>
<sequence length="79" mass="8716">MEKNIFIDHYLDLSGLACPVNFVKCCLVLENLSSNQVLKVDVDIGEAETSVVDGLQEKGYKVKILNKDSKTVTLIISSE</sequence>
<evidence type="ECO:0000259" key="1">
    <source>
        <dbReference type="Pfam" id="PF01206"/>
    </source>
</evidence>
<dbReference type="InterPro" id="IPR001455">
    <property type="entry name" value="TusA-like"/>
</dbReference>